<evidence type="ECO:0000313" key="1">
    <source>
        <dbReference type="EMBL" id="CAG8437652.1"/>
    </source>
</evidence>
<sequence>MRFRELHGEELPLESEKEEVQQEIKYAVNYYGHGLPEGHDINLEKETSFTRYGQSNILFQCFIDETTSAGIITKVGHIRIILQTLTQLYAATSPEIIEKIIVASSYPNGKSHGIVALRQLT</sequence>
<dbReference type="EMBL" id="CAJVPL010000042">
    <property type="protein sequence ID" value="CAG8437652.1"/>
    <property type="molecule type" value="Genomic_DNA"/>
</dbReference>
<accession>A0A9N8V4G9</accession>
<comment type="caution">
    <text evidence="1">The sequence shown here is derived from an EMBL/GenBank/DDBJ whole genome shotgun (WGS) entry which is preliminary data.</text>
</comment>
<organism evidence="1 2">
    <name type="scientific">Ambispora gerdemannii</name>
    <dbReference type="NCBI Taxonomy" id="144530"/>
    <lineage>
        <taxon>Eukaryota</taxon>
        <taxon>Fungi</taxon>
        <taxon>Fungi incertae sedis</taxon>
        <taxon>Mucoromycota</taxon>
        <taxon>Glomeromycotina</taxon>
        <taxon>Glomeromycetes</taxon>
        <taxon>Archaeosporales</taxon>
        <taxon>Ambisporaceae</taxon>
        <taxon>Ambispora</taxon>
    </lineage>
</organism>
<reference evidence="1" key="1">
    <citation type="submission" date="2021-06" db="EMBL/GenBank/DDBJ databases">
        <authorList>
            <person name="Kallberg Y."/>
            <person name="Tangrot J."/>
            <person name="Rosling A."/>
        </authorList>
    </citation>
    <scope>NUCLEOTIDE SEQUENCE</scope>
    <source>
        <strain evidence="1">MT106</strain>
    </source>
</reference>
<proteinExistence type="predicted"/>
<keyword evidence="2" id="KW-1185">Reference proteome</keyword>
<dbReference type="Proteomes" id="UP000789831">
    <property type="component" value="Unassembled WGS sequence"/>
</dbReference>
<evidence type="ECO:0000313" key="2">
    <source>
        <dbReference type="Proteomes" id="UP000789831"/>
    </source>
</evidence>
<gene>
    <name evidence="1" type="ORF">AGERDE_LOCUS788</name>
</gene>
<protein>
    <submittedName>
        <fullName evidence="1">10518_t:CDS:1</fullName>
    </submittedName>
</protein>
<name>A0A9N8V4G9_9GLOM</name>
<dbReference type="AlphaFoldDB" id="A0A9N8V4G9"/>